<sequence length="114" mass="12933">MEGTQRNEHHIRPTLSWRSITRRNMAIALYATVADSLAKRFTTLLSASTSCNCMRSEYMSTAISVGEDHDLANEHTRALLWHHLSEACQKLNTNPRPRTRVQRPQTPPPSVGCF</sequence>
<accession>A0AAD4IJ55</accession>
<dbReference type="AlphaFoldDB" id="A0AAD4IJ55"/>
<feature type="region of interest" description="Disordered" evidence="1">
    <location>
        <begin position="92"/>
        <end position="114"/>
    </location>
</feature>
<reference evidence="2" key="1">
    <citation type="submission" date="2021-07" db="EMBL/GenBank/DDBJ databases">
        <title>Genome Resource of American Ginseng Black Spot Pathogen Alternaria panax.</title>
        <authorList>
            <person name="Qiu C."/>
            <person name="Wang W."/>
            <person name="Liu Z."/>
        </authorList>
    </citation>
    <scope>NUCLEOTIDE SEQUENCE</scope>
    <source>
        <strain evidence="2">BNCC115425</strain>
    </source>
</reference>
<protein>
    <submittedName>
        <fullName evidence="2">Uncharacterized protein</fullName>
    </submittedName>
</protein>
<feature type="compositionally biased region" description="Pro residues" evidence="1">
    <location>
        <begin position="105"/>
        <end position="114"/>
    </location>
</feature>
<proteinExistence type="predicted"/>
<dbReference type="Proteomes" id="UP001199106">
    <property type="component" value="Unassembled WGS sequence"/>
</dbReference>
<gene>
    <name evidence="2" type="ORF">G6011_00721</name>
</gene>
<evidence type="ECO:0000313" key="3">
    <source>
        <dbReference type="Proteomes" id="UP001199106"/>
    </source>
</evidence>
<keyword evidence="3" id="KW-1185">Reference proteome</keyword>
<evidence type="ECO:0000256" key="1">
    <source>
        <dbReference type="SAM" id="MobiDB-lite"/>
    </source>
</evidence>
<name>A0AAD4IJ55_9PLEO</name>
<organism evidence="2 3">
    <name type="scientific">Alternaria panax</name>
    <dbReference type="NCBI Taxonomy" id="48097"/>
    <lineage>
        <taxon>Eukaryota</taxon>
        <taxon>Fungi</taxon>
        <taxon>Dikarya</taxon>
        <taxon>Ascomycota</taxon>
        <taxon>Pezizomycotina</taxon>
        <taxon>Dothideomycetes</taxon>
        <taxon>Pleosporomycetidae</taxon>
        <taxon>Pleosporales</taxon>
        <taxon>Pleosporineae</taxon>
        <taxon>Pleosporaceae</taxon>
        <taxon>Alternaria</taxon>
        <taxon>Alternaria sect. Panax</taxon>
    </lineage>
</organism>
<evidence type="ECO:0000313" key="2">
    <source>
        <dbReference type="EMBL" id="KAG9195600.1"/>
    </source>
</evidence>
<comment type="caution">
    <text evidence="2">The sequence shown here is derived from an EMBL/GenBank/DDBJ whole genome shotgun (WGS) entry which is preliminary data.</text>
</comment>
<dbReference type="EMBL" id="JAANER010000001">
    <property type="protein sequence ID" value="KAG9195600.1"/>
    <property type="molecule type" value="Genomic_DNA"/>
</dbReference>